<comment type="subcellular location">
    <subcellularLocation>
        <location evidence="1">Membrane</location>
    </subcellularLocation>
</comment>
<dbReference type="InterPro" id="IPR013783">
    <property type="entry name" value="Ig-like_fold"/>
</dbReference>
<reference evidence="7" key="1">
    <citation type="submission" date="2015-09" db="EMBL/GenBank/DDBJ databases">
        <authorList>
            <person name="Sai Rama Sridatta P."/>
        </authorList>
    </citation>
    <scope>NUCLEOTIDE SEQUENCE [LARGE SCALE GENOMIC DNA]</scope>
</reference>
<keyword evidence="2" id="KW-0472">Membrane</keyword>
<dbReference type="Proteomes" id="UP000314980">
    <property type="component" value="Unassembled WGS sequence"/>
</dbReference>
<accession>A0A4W6DNB7</accession>
<dbReference type="Gene3D" id="2.60.40.10">
    <property type="entry name" value="Immunoglobulins"/>
    <property type="match status" value="1"/>
</dbReference>
<proteinExistence type="predicted"/>
<dbReference type="GeneTree" id="ENSGT00940000172906"/>
<organism evidence="6 7">
    <name type="scientific">Lates calcarifer</name>
    <name type="common">Barramundi</name>
    <name type="synonym">Holocentrus calcarifer</name>
    <dbReference type="NCBI Taxonomy" id="8187"/>
    <lineage>
        <taxon>Eukaryota</taxon>
        <taxon>Metazoa</taxon>
        <taxon>Chordata</taxon>
        <taxon>Craniata</taxon>
        <taxon>Vertebrata</taxon>
        <taxon>Euteleostomi</taxon>
        <taxon>Actinopterygii</taxon>
        <taxon>Neopterygii</taxon>
        <taxon>Teleostei</taxon>
        <taxon>Neoteleostei</taxon>
        <taxon>Acanthomorphata</taxon>
        <taxon>Carangaria</taxon>
        <taxon>Carangaria incertae sedis</taxon>
        <taxon>Centropomidae</taxon>
        <taxon>Lates</taxon>
    </lineage>
</organism>
<keyword evidence="7" id="KW-1185">Reference proteome</keyword>
<dbReference type="PANTHER" id="PTHR24100">
    <property type="entry name" value="BUTYROPHILIN"/>
    <property type="match status" value="1"/>
</dbReference>
<feature type="domain" description="Ig-like" evidence="5">
    <location>
        <begin position="1"/>
        <end position="81"/>
    </location>
</feature>
<dbReference type="PROSITE" id="PS50835">
    <property type="entry name" value="IG_LIKE"/>
    <property type="match status" value="1"/>
</dbReference>
<name>A0A4W6DNB7_LATCA</name>
<protein>
    <recommendedName>
        <fullName evidence="5">Ig-like domain-containing protein</fullName>
    </recommendedName>
</protein>
<evidence type="ECO:0000313" key="7">
    <source>
        <dbReference type="Proteomes" id="UP000314980"/>
    </source>
</evidence>
<keyword evidence="3" id="KW-0393">Immunoglobulin domain</keyword>
<feature type="region of interest" description="Disordered" evidence="4">
    <location>
        <begin position="30"/>
        <end position="51"/>
    </location>
</feature>
<dbReference type="InterPro" id="IPR036179">
    <property type="entry name" value="Ig-like_dom_sf"/>
</dbReference>
<dbReference type="GO" id="GO:0016020">
    <property type="term" value="C:membrane"/>
    <property type="evidence" value="ECO:0007669"/>
    <property type="project" value="UniProtKB-SubCell"/>
</dbReference>
<evidence type="ECO:0000256" key="2">
    <source>
        <dbReference type="ARBA" id="ARBA00023136"/>
    </source>
</evidence>
<evidence type="ECO:0000256" key="4">
    <source>
        <dbReference type="SAM" id="MobiDB-lite"/>
    </source>
</evidence>
<dbReference type="InterPro" id="IPR050504">
    <property type="entry name" value="IgSF_BTN/MOG"/>
</dbReference>
<evidence type="ECO:0000256" key="1">
    <source>
        <dbReference type="ARBA" id="ARBA00004370"/>
    </source>
</evidence>
<sequence>MEDTTVLWHCDDLYPEIVHSWRDERDELTGQDQRFRGRTSMASDGAESGDLSLTLRQPHLSDSGNYTCLIRKQSSGGKQLAWLYPNVKNPLKDL</sequence>
<evidence type="ECO:0000259" key="5">
    <source>
        <dbReference type="PROSITE" id="PS50835"/>
    </source>
</evidence>
<reference evidence="6" key="3">
    <citation type="submission" date="2025-09" db="UniProtKB">
        <authorList>
            <consortium name="Ensembl"/>
        </authorList>
    </citation>
    <scope>IDENTIFICATION</scope>
</reference>
<evidence type="ECO:0000256" key="3">
    <source>
        <dbReference type="ARBA" id="ARBA00023319"/>
    </source>
</evidence>
<dbReference type="InterPro" id="IPR007110">
    <property type="entry name" value="Ig-like_dom"/>
</dbReference>
<dbReference type="Ensembl" id="ENSLCAT00010027777.1">
    <property type="protein sequence ID" value="ENSLCAP00010027200.1"/>
    <property type="gene ID" value="ENSLCAG00010012763.1"/>
</dbReference>
<evidence type="ECO:0000313" key="6">
    <source>
        <dbReference type="Ensembl" id="ENSLCAP00010027200.1"/>
    </source>
</evidence>
<dbReference type="InParanoid" id="A0A4W6DNB7"/>
<reference evidence="6" key="2">
    <citation type="submission" date="2025-08" db="UniProtKB">
        <authorList>
            <consortium name="Ensembl"/>
        </authorList>
    </citation>
    <scope>IDENTIFICATION</scope>
</reference>
<dbReference type="SUPFAM" id="SSF48726">
    <property type="entry name" value="Immunoglobulin"/>
    <property type="match status" value="1"/>
</dbReference>
<dbReference type="AlphaFoldDB" id="A0A4W6DNB7"/>